<dbReference type="InterPro" id="IPR018958">
    <property type="entry name" value="Knr4/Smi1-like_dom"/>
</dbReference>
<keyword evidence="3" id="KW-1185">Reference proteome</keyword>
<feature type="domain" description="Knr4/Smi1-like" evidence="1">
    <location>
        <begin position="26"/>
        <end position="145"/>
    </location>
</feature>
<evidence type="ECO:0000259" key="1">
    <source>
        <dbReference type="SMART" id="SM00860"/>
    </source>
</evidence>
<comment type="caution">
    <text evidence="2">The sequence shown here is derived from an EMBL/GenBank/DDBJ whole genome shotgun (WGS) entry which is preliminary data.</text>
</comment>
<name>A0ABY1QR30_9BACT</name>
<protein>
    <submittedName>
        <fullName evidence="2">SMI1 / KNR4 family (SUKH-1)</fullName>
    </submittedName>
</protein>
<sequence length="159" mass="18317">METDHLAKLRTYYEQHVSPRKGNPVGCSESDISDLERDLGFSLPLAYRQYLRWMGRDHNGIFIGCNWFLKDVRSNTEYLPELLAENSVDWRLPEHYVGFMGHQGYIAAYFSLPAESDDPPVFLYSEGREPDTVTEEGTFTDFLFRDLAGMAACLNRHPD</sequence>
<organism evidence="2 3">
    <name type="scientific">Neorhodopirellula lusitana</name>
    <dbReference type="NCBI Taxonomy" id="445327"/>
    <lineage>
        <taxon>Bacteria</taxon>
        <taxon>Pseudomonadati</taxon>
        <taxon>Planctomycetota</taxon>
        <taxon>Planctomycetia</taxon>
        <taxon>Pirellulales</taxon>
        <taxon>Pirellulaceae</taxon>
        <taxon>Neorhodopirellula</taxon>
    </lineage>
</organism>
<reference evidence="2 3" key="1">
    <citation type="submission" date="2017-05" db="EMBL/GenBank/DDBJ databases">
        <authorList>
            <person name="Varghese N."/>
            <person name="Submissions S."/>
        </authorList>
    </citation>
    <scope>NUCLEOTIDE SEQUENCE [LARGE SCALE GENOMIC DNA]</scope>
    <source>
        <strain evidence="2 3">DSM 25457</strain>
    </source>
</reference>
<accession>A0ABY1QR30</accession>
<evidence type="ECO:0000313" key="2">
    <source>
        <dbReference type="EMBL" id="SMP78102.1"/>
    </source>
</evidence>
<proteinExistence type="predicted"/>
<dbReference type="Pfam" id="PF09346">
    <property type="entry name" value="SMI1_KNR4"/>
    <property type="match status" value="1"/>
</dbReference>
<dbReference type="RefSeq" id="WP_283435462.1">
    <property type="nucleotide sequence ID" value="NZ_FXUG01000024.1"/>
</dbReference>
<dbReference type="Proteomes" id="UP001158067">
    <property type="component" value="Unassembled WGS sequence"/>
</dbReference>
<dbReference type="SUPFAM" id="SSF160631">
    <property type="entry name" value="SMI1/KNR4-like"/>
    <property type="match status" value="1"/>
</dbReference>
<gene>
    <name evidence="2" type="ORF">SAMN06265222_12451</name>
</gene>
<evidence type="ECO:0000313" key="3">
    <source>
        <dbReference type="Proteomes" id="UP001158067"/>
    </source>
</evidence>
<dbReference type="Gene3D" id="3.40.1580.10">
    <property type="entry name" value="SMI1/KNR4-like"/>
    <property type="match status" value="1"/>
</dbReference>
<dbReference type="SMART" id="SM00860">
    <property type="entry name" value="SMI1_KNR4"/>
    <property type="match status" value="1"/>
</dbReference>
<dbReference type="EMBL" id="FXUG01000024">
    <property type="protein sequence ID" value="SMP78102.1"/>
    <property type="molecule type" value="Genomic_DNA"/>
</dbReference>
<dbReference type="InterPro" id="IPR037883">
    <property type="entry name" value="Knr4/Smi1-like_sf"/>
</dbReference>